<dbReference type="EMBL" id="FMZR01000002">
    <property type="protein sequence ID" value="SDC56917.1"/>
    <property type="molecule type" value="Genomic_DNA"/>
</dbReference>
<name>A0A1G6MNX7_9BACI</name>
<reference evidence="2" key="1">
    <citation type="submission" date="2016-10" db="EMBL/GenBank/DDBJ databases">
        <authorList>
            <person name="Varghese N."/>
        </authorList>
    </citation>
    <scope>NUCLEOTIDE SEQUENCE [LARGE SCALE GENOMIC DNA]</scope>
    <source>
        <strain evidence="2">KPR-7A</strain>
    </source>
</reference>
<protein>
    <submittedName>
        <fullName evidence="1">Uncharacterized protein</fullName>
    </submittedName>
</protein>
<proteinExistence type="predicted"/>
<organism evidence="1 2">
    <name type="scientific">Bacillus wiedmannii</name>
    <dbReference type="NCBI Taxonomy" id="1890302"/>
    <lineage>
        <taxon>Bacteria</taxon>
        <taxon>Bacillati</taxon>
        <taxon>Bacillota</taxon>
        <taxon>Bacilli</taxon>
        <taxon>Bacillales</taxon>
        <taxon>Bacillaceae</taxon>
        <taxon>Bacillus</taxon>
        <taxon>Bacillus cereus group</taxon>
    </lineage>
</organism>
<dbReference type="AlphaFoldDB" id="A0A1G6MNX7"/>
<dbReference type="Proteomes" id="UP000183507">
    <property type="component" value="Unassembled WGS sequence"/>
</dbReference>
<evidence type="ECO:0000313" key="1">
    <source>
        <dbReference type="EMBL" id="SDC56917.1"/>
    </source>
</evidence>
<sequence length="60" mass="7258">MLFRIVMHIIMRRQFGINIIHELRVVIGYKNERALLHFIVVRFFQVVDSLRTVIYNDISL</sequence>
<evidence type="ECO:0000313" key="2">
    <source>
        <dbReference type="Proteomes" id="UP000183507"/>
    </source>
</evidence>
<accession>A0A1G6MNX7</accession>
<gene>
    <name evidence="1" type="ORF">SAMN04487767_102318</name>
</gene>